<evidence type="ECO:0000313" key="2">
    <source>
        <dbReference type="RefSeq" id="XP_016751328.1"/>
    </source>
</evidence>
<organism evidence="1 2">
    <name type="scientific">Gossypium hirsutum</name>
    <name type="common">Upland cotton</name>
    <name type="synonym">Gossypium mexicanum</name>
    <dbReference type="NCBI Taxonomy" id="3635"/>
    <lineage>
        <taxon>Eukaryota</taxon>
        <taxon>Viridiplantae</taxon>
        <taxon>Streptophyta</taxon>
        <taxon>Embryophyta</taxon>
        <taxon>Tracheophyta</taxon>
        <taxon>Spermatophyta</taxon>
        <taxon>Magnoliopsida</taxon>
        <taxon>eudicotyledons</taxon>
        <taxon>Gunneridae</taxon>
        <taxon>Pentapetalae</taxon>
        <taxon>rosids</taxon>
        <taxon>malvids</taxon>
        <taxon>Malvales</taxon>
        <taxon>Malvaceae</taxon>
        <taxon>Malvoideae</taxon>
        <taxon>Gossypium</taxon>
    </lineage>
</organism>
<reference evidence="1" key="1">
    <citation type="journal article" date="2020" name="Nat. Genet.">
        <title>Genomic diversifications of five Gossypium allopolyploid species and their impact on cotton improvement.</title>
        <authorList>
            <person name="Chen Z.J."/>
            <person name="Sreedasyam A."/>
            <person name="Ando A."/>
            <person name="Song Q."/>
            <person name="De Santiago L.M."/>
            <person name="Hulse-Kemp A.M."/>
            <person name="Ding M."/>
            <person name="Ye W."/>
            <person name="Kirkbride R.C."/>
            <person name="Jenkins J."/>
            <person name="Plott C."/>
            <person name="Lovell J."/>
            <person name="Lin Y.M."/>
            <person name="Vaughn R."/>
            <person name="Liu B."/>
            <person name="Simpson S."/>
            <person name="Scheffler B.E."/>
            <person name="Wen L."/>
            <person name="Saski C.A."/>
            <person name="Grover C.E."/>
            <person name="Hu G."/>
            <person name="Conover J.L."/>
            <person name="Carlson J.W."/>
            <person name="Shu S."/>
            <person name="Boston L.B."/>
            <person name="Williams M."/>
            <person name="Peterson D.G."/>
            <person name="McGee K."/>
            <person name="Jones D.C."/>
            <person name="Wendel J.F."/>
            <person name="Stelly D.M."/>
            <person name="Grimwood J."/>
            <person name="Schmutz J."/>
        </authorList>
    </citation>
    <scope>NUCLEOTIDE SEQUENCE [LARGE SCALE GENOMIC DNA]</scope>
    <source>
        <strain evidence="1">cv. TM-1</strain>
    </source>
</reference>
<sequence>MDNIPNLDMSETLVSPAIETGSRDRVAGDDTLSQPILRILERVARPNARFGGRGSVTEQFQSNGAELFRGVAGVAPNMAEYWMEAMERIMNDLYFTSEQKHKGVIFLLRDEAYQWWLKGKYVGVSYIDVRRREFLNLTQEDRSVAEYEAGFLRLSPYALDMVAIEYERCVHFEDDLRDNLRAKIAEDVNRAECQNKDSKRGRNKRDS</sequence>
<evidence type="ECO:0008006" key="3">
    <source>
        <dbReference type="Google" id="ProtNLM"/>
    </source>
</evidence>
<reference evidence="2" key="2">
    <citation type="submission" date="2025-08" db="UniProtKB">
        <authorList>
            <consortium name="RefSeq"/>
        </authorList>
    </citation>
    <scope>IDENTIFICATION</scope>
</reference>
<dbReference type="OrthoDB" id="2272416at2759"/>
<evidence type="ECO:0000313" key="1">
    <source>
        <dbReference type="Proteomes" id="UP000818029"/>
    </source>
</evidence>
<name>A0A1U8PLX5_GOSHI</name>
<dbReference type="PANTHER" id="PTHR34482:SF36">
    <property type="entry name" value="RETROTRANSPOSON GAG DOMAIN-CONTAINING PROTEIN"/>
    <property type="match status" value="1"/>
</dbReference>
<protein>
    <recommendedName>
        <fullName evidence="3">1-phosphatidylinositol-4,5-bisphosphate phosphodiesterase beta-2</fullName>
    </recommendedName>
</protein>
<gene>
    <name evidence="2" type="primary">LOC107959687</name>
</gene>
<dbReference type="KEGG" id="ghi:107959687"/>
<keyword evidence="1" id="KW-1185">Reference proteome</keyword>
<accession>A0A1U8PLX5</accession>
<dbReference type="AlphaFoldDB" id="A0A1U8PLX5"/>
<dbReference type="GeneID" id="107959687"/>
<dbReference type="RefSeq" id="XP_016751328.1">
    <property type="nucleotide sequence ID" value="XM_016895839.1"/>
</dbReference>
<dbReference type="PaxDb" id="3635-A0A1U8PLX5"/>
<dbReference type="Proteomes" id="UP000818029">
    <property type="component" value="Chromosome A08"/>
</dbReference>
<dbReference type="PANTHER" id="PTHR34482">
    <property type="entry name" value="DNA DAMAGE-INDUCIBLE PROTEIN 1-LIKE"/>
    <property type="match status" value="1"/>
</dbReference>
<proteinExistence type="predicted"/>